<dbReference type="InterPro" id="IPR029063">
    <property type="entry name" value="SAM-dependent_MTases_sf"/>
</dbReference>
<reference evidence="4" key="1">
    <citation type="journal article" date="2015" name="Nat. Commun.">
        <title>The Lingula genome provides insights into brachiopod evolution and the origin of phosphate biomineralization.</title>
        <authorList>
            <person name="Luo Y.J."/>
            <person name="Takeuchi T."/>
            <person name="Koyanagi R."/>
            <person name="Yamada L."/>
            <person name="Kanda M."/>
            <person name="Khalturina M."/>
            <person name="Fujie M."/>
            <person name="Yamasaki S.I."/>
            <person name="Endo K."/>
            <person name="Satoh N."/>
        </authorList>
    </citation>
    <scope>NUCLEOTIDE SEQUENCE</scope>
</reference>
<keyword evidence="1" id="KW-0812">Transmembrane</keyword>
<sequence length="306" mass="34176">MAPRTGSAIVYFTITVIVICAAFLLIEFQTKPVSKLASIPPFLKCTHFGSRSSAFLKNQRLEDTGTAQDSLLKQLKEDWVFEPSKKPYNLSRPNRQSWSQIGQAKLVDGILKQRRNGFFVESGAADGEGNSNSLFFEISRGWEGLLVEPNPWSFKDLLKKNRKAYAVNSCLATSRFPAVVPFTFANELGGISGKSYKLLAAEQHDFQGMSCVHCFPILSLLAAVGRNHVDYFSLDVEGAEIEILRSFPWKQVTVDVWTIEYAVHGGSPDTPRREKAIRKIFEETGLYKDGTILGGQDIVFVRKNIT</sequence>
<dbReference type="InterPro" id="IPR053202">
    <property type="entry name" value="EGF_Rcpt_Signaling_Reg"/>
</dbReference>
<dbReference type="GO" id="GO:0005886">
    <property type="term" value="C:plasma membrane"/>
    <property type="evidence" value="ECO:0007669"/>
    <property type="project" value="TreeGrafter"/>
</dbReference>
<dbReference type="GO" id="GO:0006888">
    <property type="term" value="P:endoplasmic reticulum to Golgi vesicle-mediated transport"/>
    <property type="evidence" value="ECO:0007669"/>
    <property type="project" value="TreeGrafter"/>
</dbReference>
<dbReference type="KEGG" id="lak:106181506"/>
<dbReference type="Pfam" id="PF05050">
    <property type="entry name" value="Methyltransf_21"/>
    <property type="match status" value="1"/>
</dbReference>
<dbReference type="InterPro" id="IPR006342">
    <property type="entry name" value="FkbM_mtfrase"/>
</dbReference>
<evidence type="ECO:0000313" key="3">
    <source>
        <dbReference type="Proteomes" id="UP000085678"/>
    </source>
</evidence>
<accession>A0A1S3KFD2</accession>
<proteinExistence type="predicted"/>
<dbReference type="Proteomes" id="UP000085678">
    <property type="component" value="Unplaced"/>
</dbReference>
<evidence type="ECO:0000259" key="2">
    <source>
        <dbReference type="Pfam" id="PF05050"/>
    </source>
</evidence>
<dbReference type="OrthoDB" id="6352234at2759"/>
<dbReference type="GO" id="GO:0016197">
    <property type="term" value="P:endosomal transport"/>
    <property type="evidence" value="ECO:0007669"/>
    <property type="project" value="TreeGrafter"/>
</dbReference>
<keyword evidence="1" id="KW-0472">Membrane</keyword>
<keyword evidence="1" id="KW-1133">Transmembrane helix</keyword>
<protein>
    <submittedName>
        <fullName evidence="4">Uncharacterized protein LOC106181506</fullName>
    </submittedName>
</protein>
<organism evidence="3 4">
    <name type="scientific">Lingula anatina</name>
    <name type="common">Brachiopod</name>
    <name type="synonym">Lingula unguis</name>
    <dbReference type="NCBI Taxonomy" id="7574"/>
    <lineage>
        <taxon>Eukaryota</taxon>
        <taxon>Metazoa</taxon>
        <taxon>Spiralia</taxon>
        <taxon>Lophotrochozoa</taxon>
        <taxon>Brachiopoda</taxon>
        <taxon>Linguliformea</taxon>
        <taxon>Lingulata</taxon>
        <taxon>Lingulida</taxon>
        <taxon>Linguloidea</taxon>
        <taxon>Lingulidae</taxon>
        <taxon>Lingula</taxon>
    </lineage>
</organism>
<feature type="domain" description="Methyltransferase FkbM" evidence="2">
    <location>
        <begin position="123"/>
        <end position="261"/>
    </location>
</feature>
<feature type="transmembrane region" description="Helical" evidence="1">
    <location>
        <begin position="6"/>
        <end position="26"/>
    </location>
</feature>
<keyword evidence="3" id="KW-1185">Reference proteome</keyword>
<dbReference type="RefSeq" id="XP_013421343.1">
    <property type="nucleotide sequence ID" value="XM_013565889.1"/>
</dbReference>
<dbReference type="Gene3D" id="3.40.50.150">
    <property type="entry name" value="Vaccinia Virus protein VP39"/>
    <property type="match status" value="1"/>
</dbReference>
<dbReference type="GO" id="GO:0031902">
    <property type="term" value="C:late endosome membrane"/>
    <property type="evidence" value="ECO:0007669"/>
    <property type="project" value="TreeGrafter"/>
</dbReference>
<dbReference type="InParanoid" id="A0A1S3KFD2"/>
<dbReference type="AlphaFoldDB" id="A0A1S3KFD2"/>
<evidence type="ECO:0000256" key="1">
    <source>
        <dbReference type="SAM" id="Phobius"/>
    </source>
</evidence>
<gene>
    <name evidence="4" type="primary">LOC106181506</name>
</gene>
<dbReference type="PANTHER" id="PTHR34009:SF2">
    <property type="entry name" value="PROTEIN STAR"/>
    <property type="match status" value="1"/>
</dbReference>
<dbReference type="GeneID" id="106181506"/>
<dbReference type="GO" id="GO:0005789">
    <property type="term" value="C:endoplasmic reticulum membrane"/>
    <property type="evidence" value="ECO:0007669"/>
    <property type="project" value="TreeGrafter"/>
</dbReference>
<reference evidence="4" key="2">
    <citation type="submission" date="2025-08" db="UniProtKB">
        <authorList>
            <consortium name="RefSeq"/>
        </authorList>
    </citation>
    <scope>IDENTIFICATION</scope>
</reference>
<dbReference type="PANTHER" id="PTHR34009">
    <property type="entry name" value="PROTEIN STAR"/>
    <property type="match status" value="1"/>
</dbReference>
<name>A0A1S3KFD2_LINAN</name>
<dbReference type="GO" id="GO:0005794">
    <property type="term" value="C:Golgi apparatus"/>
    <property type="evidence" value="ECO:0007669"/>
    <property type="project" value="TreeGrafter"/>
</dbReference>
<evidence type="ECO:0000313" key="4">
    <source>
        <dbReference type="RefSeq" id="XP_013421343.1"/>
    </source>
</evidence>